<dbReference type="InterPro" id="IPR012677">
    <property type="entry name" value="Nucleotide-bd_a/b_plait_sf"/>
</dbReference>
<proteinExistence type="predicted"/>
<dbReference type="SMART" id="SM00360">
    <property type="entry name" value="RRM"/>
    <property type="match status" value="1"/>
</dbReference>
<organism evidence="5 6">
    <name type="scientific">Aphis craccivora</name>
    <name type="common">Cowpea aphid</name>
    <dbReference type="NCBI Taxonomy" id="307492"/>
    <lineage>
        <taxon>Eukaryota</taxon>
        <taxon>Metazoa</taxon>
        <taxon>Ecdysozoa</taxon>
        <taxon>Arthropoda</taxon>
        <taxon>Hexapoda</taxon>
        <taxon>Insecta</taxon>
        <taxon>Pterygota</taxon>
        <taxon>Neoptera</taxon>
        <taxon>Paraneoptera</taxon>
        <taxon>Hemiptera</taxon>
        <taxon>Sternorrhyncha</taxon>
        <taxon>Aphidomorpha</taxon>
        <taxon>Aphidoidea</taxon>
        <taxon>Aphididae</taxon>
        <taxon>Aphidini</taxon>
        <taxon>Aphis</taxon>
        <taxon>Aphis</taxon>
    </lineage>
</organism>
<dbReference type="Gene3D" id="3.30.70.330">
    <property type="match status" value="1"/>
</dbReference>
<reference evidence="5 6" key="1">
    <citation type="submission" date="2019-08" db="EMBL/GenBank/DDBJ databases">
        <title>Whole genome of Aphis craccivora.</title>
        <authorList>
            <person name="Voronova N.V."/>
            <person name="Shulinski R.S."/>
            <person name="Bandarenka Y.V."/>
            <person name="Zhorov D.G."/>
            <person name="Warner D."/>
        </authorList>
    </citation>
    <scope>NUCLEOTIDE SEQUENCE [LARGE SCALE GENOMIC DNA]</scope>
    <source>
        <strain evidence="5">180601</strain>
        <tissue evidence="5">Whole Body</tissue>
    </source>
</reference>
<sequence length="64" mass="7326">MASLYVGDLHSDVTEAMLFEKFSTVGAVLSIRVCRDMITRRSLGYAYVNFQNMADGELFIFVYY</sequence>
<comment type="caution">
    <text evidence="5">The sequence shown here is derived from an EMBL/GenBank/DDBJ whole genome shotgun (WGS) entry which is preliminary data.</text>
</comment>
<evidence type="ECO:0000256" key="1">
    <source>
        <dbReference type="ARBA" id="ARBA00022737"/>
    </source>
</evidence>
<evidence type="ECO:0000259" key="4">
    <source>
        <dbReference type="PROSITE" id="PS50102"/>
    </source>
</evidence>
<dbReference type="InterPro" id="IPR000504">
    <property type="entry name" value="RRM_dom"/>
</dbReference>
<dbReference type="PROSITE" id="PS50102">
    <property type="entry name" value="RRM"/>
    <property type="match status" value="1"/>
</dbReference>
<evidence type="ECO:0000313" key="6">
    <source>
        <dbReference type="Proteomes" id="UP000478052"/>
    </source>
</evidence>
<dbReference type="InterPro" id="IPR035979">
    <property type="entry name" value="RBD_domain_sf"/>
</dbReference>
<evidence type="ECO:0000313" key="5">
    <source>
        <dbReference type="EMBL" id="KAF0771714.1"/>
    </source>
</evidence>
<feature type="domain" description="RRM" evidence="4">
    <location>
        <begin position="2"/>
        <end position="64"/>
    </location>
</feature>
<dbReference type="PANTHER" id="PTHR24012">
    <property type="entry name" value="RNA BINDING PROTEIN"/>
    <property type="match status" value="1"/>
</dbReference>
<dbReference type="Proteomes" id="UP000478052">
    <property type="component" value="Unassembled WGS sequence"/>
</dbReference>
<accession>A0A6G0ZL99</accession>
<gene>
    <name evidence="5" type="ORF">FWK35_00012223</name>
</gene>
<dbReference type="OrthoDB" id="19742at2759"/>
<protein>
    <submittedName>
        <fullName evidence="5">Polyadenylate-binding protein 4-like isoform X2</fullName>
    </submittedName>
</protein>
<dbReference type="Pfam" id="PF00076">
    <property type="entry name" value="RRM_1"/>
    <property type="match status" value="1"/>
</dbReference>
<dbReference type="GO" id="GO:0003723">
    <property type="term" value="F:RNA binding"/>
    <property type="evidence" value="ECO:0007669"/>
    <property type="project" value="UniProtKB-UniRule"/>
</dbReference>
<dbReference type="SUPFAM" id="SSF54928">
    <property type="entry name" value="RNA-binding domain, RBD"/>
    <property type="match status" value="1"/>
</dbReference>
<keyword evidence="2 3" id="KW-0694">RNA-binding</keyword>
<name>A0A6G0ZL99_APHCR</name>
<keyword evidence="1" id="KW-0677">Repeat</keyword>
<dbReference type="EMBL" id="VUJU01000261">
    <property type="protein sequence ID" value="KAF0771714.1"/>
    <property type="molecule type" value="Genomic_DNA"/>
</dbReference>
<dbReference type="AlphaFoldDB" id="A0A6G0ZL99"/>
<evidence type="ECO:0000256" key="3">
    <source>
        <dbReference type="PROSITE-ProRule" id="PRU00176"/>
    </source>
</evidence>
<keyword evidence="6" id="KW-1185">Reference proteome</keyword>
<evidence type="ECO:0000256" key="2">
    <source>
        <dbReference type="ARBA" id="ARBA00022884"/>
    </source>
</evidence>